<feature type="binding site" evidence="5">
    <location>
        <position position="120"/>
    </location>
    <ligand>
        <name>L-histidine</name>
        <dbReference type="ChEBI" id="CHEBI:57595"/>
    </ligand>
</feature>
<dbReference type="InterPro" id="IPR004154">
    <property type="entry name" value="Anticodon-bd"/>
</dbReference>
<feature type="binding site" evidence="5">
    <location>
        <position position="253"/>
    </location>
    <ligand>
        <name>L-histidine</name>
        <dbReference type="ChEBI" id="CHEBI:57595"/>
    </ligand>
</feature>
<dbReference type="GO" id="GO:0005737">
    <property type="term" value="C:cytoplasm"/>
    <property type="evidence" value="ECO:0007669"/>
    <property type="project" value="UniProtKB-SubCell"/>
</dbReference>
<gene>
    <name evidence="4 7" type="primary">hisS</name>
    <name evidence="7" type="ORF">IHE51_00260</name>
</gene>
<dbReference type="InterPro" id="IPR004516">
    <property type="entry name" value="HisRS/HisZ"/>
</dbReference>
<dbReference type="SUPFAM" id="SSF55681">
    <property type="entry name" value="Class II aaRS and biotin synthetases"/>
    <property type="match status" value="1"/>
</dbReference>
<comment type="similarity">
    <text evidence="1 4">Belongs to the class-II aminoacyl-tRNA synthetase family.</text>
</comment>
<evidence type="ECO:0000256" key="1">
    <source>
        <dbReference type="ARBA" id="ARBA00008226"/>
    </source>
</evidence>
<dbReference type="InterPro" id="IPR045864">
    <property type="entry name" value="aa-tRNA-synth_II/BPL/LPL"/>
</dbReference>
<comment type="subcellular location">
    <subcellularLocation>
        <location evidence="4">Cytoplasm</location>
    </subcellularLocation>
</comment>
<dbReference type="NCBIfam" id="TIGR00442">
    <property type="entry name" value="hisS"/>
    <property type="match status" value="1"/>
</dbReference>
<accession>A0A8T3UQV6</accession>
<feature type="binding site" evidence="5">
    <location>
        <position position="124"/>
    </location>
    <ligand>
        <name>L-histidine</name>
        <dbReference type="ChEBI" id="CHEBI:57595"/>
    </ligand>
</feature>
<dbReference type="PROSITE" id="PS50862">
    <property type="entry name" value="AA_TRNA_LIGASE_II"/>
    <property type="match status" value="1"/>
</dbReference>
<dbReference type="Gene3D" id="3.30.930.10">
    <property type="entry name" value="Bira Bifunctional Protein, Domain 2"/>
    <property type="match status" value="1"/>
</dbReference>
<dbReference type="EMBL" id="JADFAR010000004">
    <property type="protein sequence ID" value="MBE5728282.1"/>
    <property type="molecule type" value="Genomic_DNA"/>
</dbReference>
<dbReference type="PANTHER" id="PTHR43707:SF1">
    <property type="entry name" value="HISTIDINE--TRNA LIGASE, MITOCHONDRIAL-RELATED"/>
    <property type="match status" value="1"/>
</dbReference>
<reference evidence="7 8" key="1">
    <citation type="submission" date="2020-09" db="EMBL/GenBank/DDBJ databases">
        <title>Genomic characterization of a novel Parvarchaeota family in acid mine drainage sediments.</title>
        <authorList>
            <person name="Luo Z.-H."/>
        </authorList>
    </citation>
    <scope>NUCLEOTIDE SEQUENCE [LARGE SCALE GENOMIC DNA]</scope>
    <source>
        <strain evidence="7">MAS1_bins.189</strain>
    </source>
</reference>
<evidence type="ECO:0000256" key="5">
    <source>
        <dbReference type="PIRSR" id="PIRSR001549-1"/>
    </source>
</evidence>
<dbReference type="Gene3D" id="3.40.50.800">
    <property type="entry name" value="Anticodon-binding domain"/>
    <property type="match status" value="1"/>
</dbReference>
<keyword evidence="4" id="KW-0030">Aminoacyl-tRNA synthetase</keyword>
<dbReference type="InterPro" id="IPR036621">
    <property type="entry name" value="Anticodon-bd_dom_sf"/>
</dbReference>
<keyword evidence="4" id="KW-0067">ATP-binding</keyword>
<dbReference type="GO" id="GO:0005524">
    <property type="term" value="F:ATP binding"/>
    <property type="evidence" value="ECO:0007669"/>
    <property type="project" value="UniProtKB-UniRule"/>
</dbReference>
<feature type="binding site" evidence="5">
    <location>
        <begin position="77"/>
        <end position="79"/>
    </location>
    <ligand>
        <name>L-histidine</name>
        <dbReference type="ChEBI" id="CHEBI:57595"/>
    </ligand>
</feature>
<evidence type="ECO:0000259" key="6">
    <source>
        <dbReference type="PROSITE" id="PS50862"/>
    </source>
</evidence>
<sequence length="401" mass="45437">MVERIKGTRDFIGAEAALRQQLLNKIRSSYSLFGFEPVETPSLEYLQLFTEKSGPEIENQLYSFEDKKGEKLALRPEQTVSKMRVITNNKSLIKPIKTYSIGTVWRYEDVAKGRLREFIQADVDIYGGKSVFYDAEIIACVDFTLKSIGIKDYKIHLNNRKILQDMLDSFGIEFEAGLQVLREMDKLDKVGIESVEKSIADIIGKEKSRKITDFITGKLDVKSEVGGKELNDLVQYLEQYGIKNYVIDRKLVRGLAYYDGNIFEFIADSGSYKGTIAAGGRYDMLSKQFNSDLPATGCTIGFERIFEIFKSTFKDEFSEKSCVISIDNDKEAIKIAMSLRSKGKTVDLLLSDLSLSKALTYCNSKKIRYAVLIGNKDLKEGLVTVRDLKEKKDTKLKLSDL</sequence>
<evidence type="ECO:0000313" key="8">
    <source>
        <dbReference type="Proteomes" id="UP000718571"/>
    </source>
</evidence>
<comment type="catalytic activity">
    <reaction evidence="3 4">
        <text>tRNA(His) + L-histidine + ATP = L-histidyl-tRNA(His) + AMP + diphosphate + H(+)</text>
        <dbReference type="Rhea" id="RHEA:17313"/>
        <dbReference type="Rhea" id="RHEA-COMP:9665"/>
        <dbReference type="Rhea" id="RHEA-COMP:9689"/>
        <dbReference type="ChEBI" id="CHEBI:15378"/>
        <dbReference type="ChEBI" id="CHEBI:30616"/>
        <dbReference type="ChEBI" id="CHEBI:33019"/>
        <dbReference type="ChEBI" id="CHEBI:57595"/>
        <dbReference type="ChEBI" id="CHEBI:78442"/>
        <dbReference type="ChEBI" id="CHEBI:78527"/>
        <dbReference type="ChEBI" id="CHEBI:456215"/>
        <dbReference type="EC" id="6.1.1.21"/>
    </reaction>
</comment>
<dbReference type="SUPFAM" id="SSF52954">
    <property type="entry name" value="Class II aaRS ABD-related"/>
    <property type="match status" value="1"/>
</dbReference>
<evidence type="ECO:0000256" key="3">
    <source>
        <dbReference type="ARBA" id="ARBA00047639"/>
    </source>
</evidence>
<evidence type="ECO:0000256" key="4">
    <source>
        <dbReference type="HAMAP-Rule" id="MF_00127"/>
    </source>
</evidence>
<evidence type="ECO:0000256" key="2">
    <source>
        <dbReference type="ARBA" id="ARBA00022741"/>
    </source>
</evidence>
<dbReference type="InterPro" id="IPR041715">
    <property type="entry name" value="HisRS-like_core"/>
</dbReference>
<dbReference type="InterPro" id="IPR015807">
    <property type="entry name" value="His-tRNA-ligase"/>
</dbReference>
<dbReference type="Pfam" id="PF03129">
    <property type="entry name" value="HGTP_anticodon"/>
    <property type="match status" value="1"/>
</dbReference>
<dbReference type="PIRSF" id="PIRSF001549">
    <property type="entry name" value="His-tRNA_synth"/>
    <property type="match status" value="1"/>
</dbReference>
<keyword evidence="4" id="KW-0648">Protein biosynthesis</keyword>
<dbReference type="Pfam" id="PF13393">
    <property type="entry name" value="tRNA-synt_His"/>
    <property type="match status" value="1"/>
</dbReference>
<dbReference type="GO" id="GO:0006427">
    <property type="term" value="P:histidyl-tRNA aminoacylation"/>
    <property type="evidence" value="ECO:0007669"/>
    <property type="project" value="UniProtKB-UniRule"/>
</dbReference>
<keyword evidence="2 4" id="KW-0547">Nucleotide-binding</keyword>
<dbReference type="Proteomes" id="UP000718571">
    <property type="component" value="Unassembled WGS sequence"/>
</dbReference>
<organism evidence="7 8">
    <name type="scientific">Candidatus Acidifodinimicrobium mancum</name>
    <dbReference type="NCBI Taxonomy" id="2898728"/>
    <lineage>
        <taxon>Archaea</taxon>
        <taxon>Candidatus Parvarchaeota</taxon>
        <taxon>Candidatus Acidifodinimicrobiaceae</taxon>
        <taxon>Candidatus Acidifodinimicrobium</taxon>
    </lineage>
</organism>
<keyword evidence="4" id="KW-0963">Cytoplasm</keyword>
<dbReference type="CDD" id="cd00773">
    <property type="entry name" value="HisRS-like_core"/>
    <property type="match status" value="1"/>
</dbReference>
<feature type="domain" description="Aminoacyl-transfer RNA synthetases class-II family profile" evidence="6">
    <location>
        <begin position="1"/>
        <end position="125"/>
    </location>
</feature>
<dbReference type="EC" id="6.1.1.21" evidence="4"/>
<protein>
    <recommendedName>
        <fullName evidence="4">Histidine--tRNA ligase</fullName>
        <ecNumber evidence="4">6.1.1.21</ecNumber>
    </recommendedName>
    <alternativeName>
        <fullName evidence="4">Histidyl-tRNA synthetase</fullName>
        <shortName evidence="4">HisRS</shortName>
    </alternativeName>
</protein>
<dbReference type="GO" id="GO:0004821">
    <property type="term" value="F:histidine-tRNA ligase activity"/>
    <property type="evidence" value="ECO:0007669"/>
    <property type="project" value="UniProtKB-UniRule"/>
</dbReference>
<evidence type="ECO:0000313" key="7">
    <source>
        <dbReference type="EMBL" id="MBE5728282.1"/>
    </source>
</evidence>
<dbReference type="HAMAP" id="MF_00127">
    <property type="entry name" value="His_tRNA_synth"/>
    <property type="match status" value="1"/>
</dbReference>
<comment type="caution">
    <text evidence="7">The sequence shown here is derived from an EMBL/GenBank/DDBJ whole genome shotgun (WGS) entry which is preliminary data.</text>
</comment>
<dbReference type="PANTHER" id="PTHR43707">
    <property type="entry name" value="HISTIDYL-TRNA SYNTHETASE"/>
    <property type="match status" value="1"/>
</dbReference>
<feature type="binding site" evidence="5">
    <location>
        <position position="106"/>
    </location>
    <ligand>
        <name>L-histidine</name>
        <dbReference type="ChEBI" id="CHEBI:57595"/>
    </ligand>
</feature>
<dbReference type="AlphaFoldDB" id="A0A8T3UQV6"/>
<proteinExistence type="inferred from homology"/>
<dbReference type="InterPro" id="IPR006195">
    <property type="entry name" value="aa-tRNA-synth_II"/>
</dbReference>
<name>A0A8T3UQV6_9ARCH</name>
<keyword evidence="4 7" id="KW-0436">Ligase</keyword>
<feature type="binding site" evidence="5">
    <location>
        <begin position="257"/>
        <end position="258"/>
    </location>
    <ligand>
        <name>L-histidine</name>
        <dbReference type="ChEBI" id="CHEBI:57595"/>
    </ligand>
</feature>